<dbReference type="GO" id="GO:0004553">
    <property type="term" value="F:hydrolase activity, hydrolyzing O-glycosyl compounds"/>
    <property type="evidence" value="ECO:0007669"/>
    <property type="project" value="InterPro"/>
</dbReference>
<reference evidence="4" key="1">
    <citation type="submission" date="2022-10" db="EMBL/GenBank/DDBJ databases">
        <title>Tapping the CABI collections for fungal endophytes: first genome assemblies for Collariella, Neodidymelliopsis, Ascochyta clinopodiicola, Didymella pomorum, Didymosphaeria variabile, Neocosmospora piperis and Neocucurbitaria cava.</title>
        <authorList>
            <person name="Hill R."/>
        </authorList>
    </citation>
    <scope>NUCLEOTIDE SEQUENCE</scope>
    <source>
        <strain evidence="4">IMI 366586</strain>
    </source>
</reference>
<dbReference type="SUPFAM" id="SSF51445">
    <property type="entry name" value="(Trans)glycosidases"/>
    <property type="match status" value="1"/>
</dbReference>
<dbReference type="AlphaFoldDB" id="A0A9W8W5N8"/>
<gene>
    <name evidence="4" type="ORF">N0V84_009792</name>
</gene>
<dbReference type="OrthoDB" id="5364416at2759"/>
<keyword evidence="5" id="KW-1185">Reference proteome</keyword>
<sequence length="183" mass="21516">MNKDDDKARVLECLKELQDSFEDSRGTVNGLNLWKYDRGWWREVEAFSFQALLELARKMKENDIPCSAYQMSYGYTVFEHPPKPRNVFTWNLHHFPHPMVFIEEYHKLGMRLVANIKHYVLENHPEYQKLKGAGALFADPHTNQSVITRLWSDERGENGLGSHIDFTSAKDIKRRREEGIDCM</sequence>
<name>A0A9W8W5N8_9HYPO</name>
<evidence type="ECO:0000256" key="2">
    <source>
        <dbReference type="RuleBase" id="RU361185"/>
    </source>
</evidence>
<dbReference type="Pfam" id="PF01055">
    <property type="entry name" value="Glyco_hydro_31_2nd"/>
    <property type="match status" value="1"/>
</dbReference>
<keyword evidence="2" id="KW-0326">Glycosidase</keyword>
<dbReference type="Proteomes" id="UP001140502">
    <property type="component" value="Unassembled WGS sequence"/>
</dbReference>
<evidence type="ECO:0000313" key="5">
    <source>
        <dbReference type="Proteomes" id="UP001140502"/>
    </source>
</evidence>
<proteinExistence type="inferred from homology"/>
<evidence type="ECO:0000259" key="3">
    <source>
        <dbReference type="Pfam" id="PF01055"/>
    </source>
</evidence>
<dbReference type="EMBL" id="JAPEUR010000281">
    <property type="protein sequence ID" value="KAJ4312730.1"/>
    <property type="molecule type" value="Genomic_DNA"/>
</dbReference>
<protein>
    <recommendedName>
        <fullName evidence="3">Glycoside hydrolase family 31 TIM barrel domain-containing protein</fullName>
    </recommendedName>
</protein>
<keyword evidence="2" id="KW-0378">Hydrolase</keyword>
<comment type="similarity">
    <text evidence="1 2">Belongs to the glycosyl hydrolase 31 family.</text>
</comment>
<dbReference type="GO" id="GO:0005975">
    <property type="term" value="P:carbohydrate metabolic process"/>
    <property type="evidence" value="ECO:0007669"/>
    <property type="project" value="InterPro"/>
</dbReference>
<dbReference type="InterPro" id="IPR000322">
    <property type="entry name" value="Glyco_hydro_31_TIM"/>
</dbReference>
<dbReference type="Gene3D" id="3.20.20.80">
    <property type="entry name" value="Glycosidases"/>
    <property type="match status" value="1"/>
</dbReference>
<evidence type="ECO:0000313" key="4">
    <source>
        <dbReference type="EMBL" id="KAJ4312730.1"/>
    </source>
</evidence>
<dbReference type="InterPro" id="IPR017853">
    <property type="entry name" value="GH"/>
</dbReference>
<feature type="domain" description="Glycoside hydrolase family 31 TIM barrel" evidence="3">
    <location>
        <begin position="45"/>
        <end position="170"/>
    </location>
</feature>
<comment type="caution">
    <text evidence="4">The sequence shown here is derived from an EMBL/GenBank/DDBJ whole genome shotgun (WGS) entry which is preliminary data.</text>
</comment>
<organism evidence="4 5">
    <name type="scientific">Fusarium piperis</name>
    <dbReference type="NCBI Taxonomy" id="1435070"/>
    <lineage>
        <taxon>Eukaryota</taxon>
        <taxon>Fungi</taxon>
        <taxon>Dikarya</taxon>
        <taxon>Ascomycota</taxon>
        <taxon>Pezizomycotina</taxon>
        <taxon>Sordariomycetes</taxon>
        <taxon>Hypocreomycetidae</taxon>
        <taxon>Hypocreales</taxon>
        <taxon>Nectriaceae</taxon>
        <taxon>Fusarium</taxon>
        <taxon>Fusarium solani species complex</taxon>
    </lineage>
</organism>
<evidence type="ECO:0000256" key="1">
    <source>
        <dbReference type="ARBA" id="ARBA00007806"/>
    </source>
</evidence>
<accession>A0A9W8W5N8</accession>